<evidence type="ECO:0000256" key="1">
    <source>
        <dbReference type="SAM" id="MobiDB-lite"/>
    </source>
</evidence>
<proteinExistence type="predicted"/>
<dbReference type="EMBL" id="HBKQ01059521">
    <property type="protein sequence ID" value="CAE2286419.1"/>
    <property type="molecule type" value="Transcribed_RNA"/>
</dbReference>
<reference evidence="2" key="1">
    <citation type="submission" date="2021-01" db="EMBL/GenBank/DDBJ databases">
        <authorList>
            <person name="Corre E."/>
            <person name="Pelletier E."/>
            <person name="Niang G."/>
            <person name="Scheremetjew M."/>
            <person name="Finn R."/>
            <person name="Kale V."/>
            <person name="Holt S."/>
            <person name="Cochrane G."/>
            <person name="Meng A."/>
            <person name="Brown T."/>
            <person name="Cohen L."/>
        </authorList>
    </citation>
    <scope>NUCLEOTIDE SEQUENCE</scope>
    <source>
        <strain evidence="2">Isolate 1302-5</strain>
    </source>
</reference>
<name>A0A7S4K7M0_9STRA</name>
<accession>A0A7S4K7M0</accession>
<dbReference type="AlphaFoldDB" id="A0A7S4K7M0"/>
<sequence length="205" mass="22243">MPFFLDHRQAKNRNKTLLDRSTPNPPGQNASAVPVNSSAIISTMALDHNRAHKDACSPSSPKPSPSSPRRFRRRSNRPHPSPPRTGKSTGQESVLKLMKIPALRRITERRMVQRKMASAESAWQSRFGAPLVVSPEPASGASNGFAGSCSDAHKADGIGRNPGVHLHPYQMTESSRDAAVAEVAAEALMLVAEIRPKEVPDSERS</sequence>
<feature type="region of interest" description="Disordered" evidence="1">
    <location>
        <begin position="1"/>
        <end position="99"/>
    </location>
</feature>
<protein>
    <submittedName>
        <fullName evidence="2">Uncharacterized protein</fullName>
    </submittedName>
</protein>
<feature type="compositionally biased region" description="Polar residues" evidence="1">
    <location>
        <begin position="19"/>
        <end position="41"/>
    </location>
</feature>
<evidence type="ECO:0000313" key="2">
    <source>
        <dbReference type="EMBL" id="CAE2286419.1"/>
    </source>
</evidence>
<organism evidence="2">
    <name type="scientific">Odontella aurita</name>
    <dbReference type="NCBI Taxonomy" id="265563"/>
    <lineage>
        <taxon>Eukaryota</taxon>
        <taxon>Sar</taxon>
        <taxon>Stramenopiles</taxon>
        <taxon>Ochrophyta</taxon>
        <taxon>Bacillariophyta</taxon>
        <taxon>Mediophyceae</taxon>
        <taxon>Biddulphiophycidae</taxon>
        <taxon>Eupodiscales</taxon>
        <taxon>Odontellaceae</taxon>
        <taxon>Odontella</taxon>
    </lineage>
</organism>
<gene>
    <name evidence="2" type="ORF">OAUR00152_LOCUS40625</name>
</gene>